<evidence type="ECO:0000256" key="1">
    <source>
        <dbReference type="ARBA" id="ARBA00000971"/>
    </source>
</evidence>
<comment type="caution">
    <text evidence="7">The sequence shown here is derived from an EMBL/GenBank/DDBJ whole genome shotgun (WGS) entry which is preliminary data.</text>
</comment>
<dbReference type="PANTHER" id="PTHR43811:SF19">
    <property type="entry name" value="39 KDA FK506-BINDING NUCLEAR PROTEIN"/>
    <property type="match status" value="1"/>
</dbReference>
<evidence type="ECO:0000256" key="5">
    <source>
        <dbReference type="PROSITE-ProRule" id="PRU00277"/>
    </source>
</evidence>
<dbReference type="InterPro" id="IPR046357">
    <property type="entry name" value="PPIase_dom_sf"/>
</dbReference>
<comment type="catalytic activity">
    <reaction evidence="1 5">
        <text>[protein]-peptidylproline (omega=180) = [protein]-peptidylproline (omega=0)</text>
        <dbReference type="Rhea" id="RHEA:16237"/>
        <dbReference type="Rhea" id="RHEA-COMP:10747"/>
        <dbReference type="Rhea" id="RHEA-COMP:10748"/>
        <dbReference type="ChEBI" id="CHEBI:83833"/>
        <dbReference type="ChEBI" id="CHEBI:83834"/>
        <dbReference type="EC" id="5.2.1.8"/>
    </reaction>
</comment>
<accession>A0ABR1FNT0</accession>
<keyword evidence="3 5" id="KW-0697">Rotamase</keyword>
<sequence length="219" mass="22653">MRLMHCVSMLCAARALQLDIDRRSFVRGLSAAALAAPPAAAFAAPRAATAAPVGSAAPPAAAPSEASAGVVELPSGVRYRAVSEGRGAVPAKGDVVAVRLRGLLPDGRVFLDARAPILFRVGSVVSRTTIDGPVTPAVDIAVARMRAGERGLVVAPPDSAYPRGLSIAQTRAAGLSGLWIPSDETLRYEIELLRCLEVDVGDARGRACCSEADYPCRAN</sequence>
<dbReference type="PANTHER" id="PTHR43811">
    <property type="entry name" value="FKBP-TYPE PEPTIDYL-PROLYL CIS-TRANS ISOMERASE FKPA"/>
    <property type="match status" value="1"/>
</dbReference>
<dbReference type="Gene3D" id="3.10.50.40">
    <property type="match status" value="1"/>
</dbReference>
<evidence type="ECO:0000313" key="7">
    <source>
        <dbReference type="EMBL" id="KAK7234464.1"/>
    </source>
</evidence>
<proteinExistence type="predicted"/>
<organism evidence="7 8">
    <name type="scientific">Aureococcus anophagefferens</name>
    <name type="common">Harmful bloom alga</name>
    <dbReference type="NCBI Taxonomy" id="44056"/>
    <lineage>
        <taxon>Eukaryota</taxon>
        <taxon>Sar</taxon>
        <taxon>Stramenopiles</taxon>
        <taxon>Ochrophyta</taxon>
        <taxon>Pelagophyceae</taxon>
        <taxon>Pelagomonadales</taxon>
        <taxon>Pelagomonadaceae</taxon>
        <taxon>Aureococcus</taxon>
    </lineage>
</organism>
<dbReference type="PROSITE" id="PS51318">
    <property type="entry name" value="TAT"/>
    <property type="match status" value="1"/>
</dbReference>
<dbReference type="Proteomes" id="UP001363151">
    <property type="component" value="Unassembled WGS sequence"/>
</dbReference>
<dbReference type="InterPro" id="IPR001179">
    <property type="entry name" value="PPIase_FKBP_dom"/>
</dbReference>
<dbReference type="Pfam" id="PF00254">
    <property type="entry name" value="FKBP_C"/>
    <property type="match status" value="1"/>
</dbReference>
<dbReference type="EMBL" id="JBBJCI010000322">
    <property type="protein sequence ID" value="KAK7234464.1"/>
    <property type="molecule type" value="Genomic_DNA"/>
</dbReference>
<dbReference type="SUPFAM" id="SSF54534">
    <property type="entry name" value="FKBP-like"/>
    <property type="match status" value="1"/>
</dbReference>
<protein>
    <recommendedName>
        <fullName evidence="2 5">peptidylprolyl isomerase</fullName>
        <ecNumber evidence="2 5">5.2.1.8</ecNumber>
    </recommendedName>
</protein>
<feature type="domain" description="PPIase FKBP-type" evidence="6">
    <location>
        <begin position="93"/>
        <end position="196"/>
    </location>
</feature>
<dbReference type="PROSITE" id="PS50059">
    <property type="entry name" value="FKBP_PPIASE"/>
    <property type="match status" value="1"/>
</dbReference>
<keyword evidence="8" id="KW-1185">Reference proteome</keyword>
<evidence type="ECO:0000313" key="8">
    <source>
        <dbReference type="Proteomes" id="UP001363151"/>
    </source>
</evidence>
<gene>
    <name evidence="7" type="ORF">SO694_0019708</name>
</gene>
<evidence type="ECO:0000259" key="6">
    <source>
        <dbReference type="PROSITE" id="PS50059"/>
    </source>
</evidence>
<name>A0ABR1FNT0_AURAN</name>
<dbReference type="EC" id="5.2.1.8" evidence="2 5"/>
<keyword evidence="4 5" id="KW-0413">Isomerase</keyword>
<evidence type="ECO:0000256" key="3">
    <source>
        <dbReference type="ARBA" id="ARBA00023110"/>
    </source>
</evidence>
<dbReference type="InterPro" id="IPR006311">
    <property type="entry name" value="TAT_signal"/>
</dbReference>
<evidence type="ECO:0000256" key="2">
    <source>
        <dbReference type="ARBA" id="ARBA00013194"/>
    </source>
</evidence>
<evidence type="ECO:0000256" key="4">
    <source>
        <dbReference type="ARBA" id="ARBA00023235"/>
    </source>
</evidence>
<reference evidence="7 8" key="1">
    <citation type="submission" date="2024-03" db="EMBL/GenBank/DDBJ databases">
        <title>Aureococcus anophagefferens CCMP1851 and Kratosvirus quantuckense: Draft genome of a second virus-susceptible host strain in the model system.</title>
        <authorList>
            <person name="Chase E."/>
            <person name="Truchon A.R."/>
            <person name="Schepens W."/>
            <person name="Wilhelm S.W."/>
        </authorList>
    </citation>
    <scope>NUCLEOTIDE SEQUENCE [LARGE SCALE GENOMIC DNA]</scope>
    <source>
        <strain evidence="7 8">CCMP1851</strain>
    </source>
</reference>